<sequence>MAVNEHKTLPADIRFQKLQGSTIDSCTFSFGDEDHTLGNALRHVLMQQAKTELCGYSVPHPTEPYMHVRLQTIQGSDATEVLKDGLNDLAKICDTLTDKFDKALNDFESSA</sequence>
<evidence type="ECO:0000256" key="2">
    <source>
        <dbReference type="ARBA" id="ARBA00023163"/>
    </source>
</evidence>
<organism evidence="5">
    <name type="scientific">Fibrocapsa japonica</name>
    <dbReference type="NCBI Taxonomy" id="94617"/>
    <lineage>
        <taxon>Eukaryota</taxon>
        <taxon>Sar</taxon>
        <taxon>Stramenopiles</taxon>
        <taxon>Ochrophyta</taxon>
        <taxon>Raphidophyceae</taxon>
        <taxon>Chattonellales</taxon>
        <taxon>Chattonellaceae</taxon>
        <taxon>Fibrocapsa</taxon>
    </lineage>
</organism>
<evidence type="ECO:0000259" key="4">
    <source>
        <dbReference type="Pfam" id="PF13656"/>
    </source>
</evidence>
<keyword evidence="2" id="KW-0804">Transcription</keyword>
<gene>
    <name evidence="5" type="ORF">FJAP1339_LOCUS2520</name>
</gene>
<accession>A0A7S2UY40</accession>
<dbReference type="SUPFAM" id="SSF55257">
    <property type="entry name" value="RBP11-like subunits of RNA polymerase"/>
    <property type="match status" value="1"/>
</dbReference>
<protein>
    <recommendedName>
        <fullName evidence="4">DNA-directed RNA polymerase RBP11-like dimerisation domain-containing protein</fullName>
    </recommendedName>
</protein>
<dbReference type="GO" id="GO:0046983">
    <property type="term" value="F:protein dimerization activity"/>
    <property type="evidence" value="ECO:0007669"/>
    <property type="project" value="InterPro"/>
</dbReference>
<dbReference type="InterPro" id="IPR009025">
    <property type="entry name" value="RBP11-like_dimer"/>
</dbReference>
<comment type="similarity">
    <text evidence="3">Belongs to the archaeal Rpo11/eukaryotic RPB11/RPC19 RNA polymerase subunit family.</text>
</comment>
<dbReference type="AlphaFoldDB" id="A0A7S2UY40"/>
<dbReference type="InterPro" id="IPR033898">
    <property type="entry name" value="RNAP_AC19"/>
</dbReference>
<dbReference type="GO" id="GO:0005666">
    <property type="term" value="C:RNA polymerase III complex"/>
    <property type="evidence" value="ECO:0007669"/>
    <property type="project" value="TreeGrafter"/>
</dbReference>
<dbReference type="GO" id="GO:0005736">
    <property type="term" value="C:RNA polymerase I complex"/>
    <property type="evidence" value="ECO:0007669"/>
    <property type="project" value="TreeGrafter"/>
</dbReference>
<dbReference type="GO" id="GO:0006362">
    <property type="term" value="P:transcription elongation by RNA polymerase I"/>
    <property type="evidence" value="ECO:0007669"/>
    <property type="project" value="TreeGrafter"/>
</dbReference>
<feature type="domain" description="DNA-directed RNA polymerase RBP11-like dimerisation" evidence="4">
    <location>
        <begin position="26"/>
        <end position="98"/>
    </location>
</feature>
<dbReference type="EMBL" id="HBHR01005170">
    <property type="protein sequence ID" value="CAD9860000.1"/>
    <property type="molecule type" value="Transcribed_RNA"/>
</dbReference>
<proteinExistence type="inferred from homology"/>
<dbReference type="PANTHER" id="PTHR13946:SF28">
    <property type="entry name" value="DNA-DIRECTED RNA POLYMERASES I AND III SUBUNIT RPAC2"/>
    <property type="match status" value="1"/>
</dbReference>
<name>A0A7S2UY40_9STRA</name>
<dbReference type="Gene3D" id="3.30.1360.10">
    <property type="entry name" value="RNA polymerase, RBP11-like subunit"/>
    <property type="match status" value="1"/>
</dbReference>
<keyword evidence="1" id="KW-0240">DNA-directed RNA polymerase</keyword>
<dbReference type="InterPro" id="IPR022905">
    <property type="entry name" value="Rpo11-like"/>
</dbReference>
<dbReference type="Pfam" id="PF13656">
    <property type="entry name" value="RNA_pol_L_2"/>
    <property type="match status" value="1"/>
</dbReference>
<dbReference type="GO" id="GO:0003899">
    <property type="term" value="F:DNA-directed RNA polymerase activity"/>
    <property type="evidence" value="ECO:0007669"/>
    <property type="project" value="InterPro"/>
</dbReference>
<dbReference type="CDD" id="cd07029">
    <property type="entry name" value="RNAP_I_III_AC19"/>
    <property type="match status" value="1"/>
</dbReference>
<dbReference type="PANTHER" id="PTHR13946">
    <property type="entry name" value="DNA-DIRECTED RNA POLYMERASE I,II,III"/>
    <property type="match status" value="1"/>
</dbReference>
<evidence type="ECO:0000256" key="1">
    <source>
        <dbReference type="ARBA" id="ARBA00022478"/>
    </source>
</evidence>
<reference evidence="5" key="1">
    <citation type="submission" date="2021-01" db="EMBL/GenBank/DDBJ databases">
        <authorList>
            <person name="Corre E."/>
            <person name="Pelletier E."/>
            <person name="Niang G."/>
            <person name="Scheremetjew M."/>
            <person name="Finn R."/>
            <person name="Kale V."/>
            <person name="Holt S."/>
            <person name="Cochrane G."/>
            <person name="Meng A."/>
            <person name="Brown T."/>
            <person name="Cohen L."/>
        </authorList>
    </citation>
    <scope>NUCLEOTIDE SEQUENCE</scope>
    <source>
        <strain evidence="5">CCMP1661</strain>
    </source>
</reference>
<evidence type="ECO:0000256" key="3">
    <source>
        <dbReference type="ARBA" id="ARBA00025751"/>
    </source>
</evidence>
<dbReference type="HAMAP" id="MF_00261">
    <property type="entry name" value="RNApol_arch_Rpo11"/>
    <property type="match status" value="1"/>
</dbReference>
<dbReference type="InterPro" id="IPR036603">
    <property type="entry name" value="RBP11-like"/>
</dbReference>
<evidence type="ECO:0000313" key="5">
    <source>
        <dbReference type="EMBL" id="CAD9860000.1"/>
    </source>
</evidence>
<dbReference type="GO" id="GO:0006383">
    <property type="term" value="P:transcription by RNA polymerase III"/>
    <property type="evidence" value="ECO:0007669"/>
    <property type="project" value="TreeGrafter"/>
</dbReference>